<dbReference type="Gene3D" id="3.60.130.30">
    <property type="match status" value="1"/>
</dbReference>
<sequence>MELSMGLRRSSRLLLRDTAEHFAKKFFPSIDEVAGLHKMKKKPFTGYTYSGTFSQLVERRHLHEEPELHNEDPAIVQAMNLDEELSDLTEMSEDGASTFDATTITGRKRKARTSDPDRASGQSDEEIRPVKHTDPAGRKGKLQEIKKVPMKHHRYEEPLQTTLDTLVPKASQEPDSDDPDRYAHLTPRQQYDRNHRLGRDAKRKKPRFVDLNQASEGFDDALSDSRICSTSWQGLNATDEERGVIQKAIQDGAKLPKPVVPIFYNSGRNVAVADAGGTLMFYRTCVNNFTEWIMGPLLMEIMWFMWLCTAQDLAVNKSRGTHWFCIAGIDRNCKSAPWYSEWHLANRHVIDDFFGPDRLFRRLTGFGCGILQNVFPEVANRYKRCIKYMKTRHNLTPQFGLFWNFCLNGISSATNVDRVHCLPHVDFKNIALGVCMIFIYGHFNYSETCWLVVWEAGVAFELPPGVFLLYPSSLFLHFNIDVANLDFVVTKDGKIPTRSNSEPLCSCSEDLNPECHGEDWRKAKGRGSMVWFNQASMFQMSELDEETGHSSVKAAKAAGAPSECNAEFWTKNGIFPVHLPKET</sequence>
<dbReference type="Proteomes" id="UP001465976">
    <property type="component" value="Unassembled WGS sequence"/>
</dbReference>
<name>A0ABR3ERR2_9AGAR</name>
<proteinExistence type="predicted"/>
<reference evidence="2 3" key="1">
    <citation type="submission" date="2024-02" db="EMBL/GenBank/DDBJ databases">
        <title>A draft genome for the cacao thread blight pathogen Marasmius crinis-equi.</title>
        <authorList>
            <person name="Cohen S.P."/>
            <person name="Baruah I.K."/>
            <person name="Amoako-Attah I."/>
            <person name="Bukari Y."/>
            <person name="Meinhardt L.W."/>
            <person name="Bailey B.A."/>
        </authorList>
    </citation>
    <scope>NUCLEOTIDE SEQUENCE [LARGE SCALE GENOMIC DNA]</scope>
    <source>
        <strain evidence="2 3">GH-76</strain>
    </source>
</reference>
<evidence type="ECO:0000256" key="1">
    <source>
        <dbReference type="SAM" id="MobiDB-lite"/>
    </source>
</evidence>
<dbReference type="EMBL" id="JBAHYK010002199">
    <property type="protein sequence ID" value="KAL0565591.1"/>
    <property type="molecule type" value="Genomic_DNA"/>
</dbReference>
<protein>
    <submittedName>
        <fullName evidence="2">Uncharacterized protein</fullName>
    </submittedName>
</protein>
<feature type="region of interest" description="Disordered" evidence="1">
    <location>
        <begin position="90"/>
        <end position="188"/>
    </location>
</feature>
<organism evidence="2 3">
    <name type="scientific">Marasmius crinis-equi</name>
    <dbReference type="NCBI Taxonomy" id="585013"/>
    <lineage>
        <taxon>Eukaryota</taxon>
        <taxon>Fungi</taxon>
        <taxon>Dikarya</taxon>
        <taxon>Basidiomycota</taxon>
        <taxon>Agaricomycotina</taxon>
        <taxon>Agaricomycetes</taxon>
        <taxon>Agaricomycetidae</taxon>
        <taxon>Agaricales</taxon>
        <taxon>Marasmiineae</taxon>
        <taxon>Marasmiaceae</taxon>
        <taxon>Marasmius</taxon>
    </lineage>
</organism>
<keyword evidence="3" id="KW-1185">Reference proteome</keyword>
<feature type="compositionally biased region" description="Basic and acidic residues" evidence="1">
    <location>
        <begin position="125"/>
        <end position="147"/>
    </location>
</feature>
<evidence type="ECO:0000313" key="3">
    <source>
        <dbReference type="Proteomes" id="UP001465976"/>
    </source>
</evidence>
<accession>A0ABR3ERR2</accession>
<comment type="caution">
    <text evidence="2">The sequence shown here is derived from an EMBL/GenBank/DDBJ whole genome shotgun (WGS) entry which is preliminary data.</text>
</comment>
<evidence type="ECO:0000313" key="2">
    <source>
        <dbReference type="EMBL" id="KAL0565591.1"/>
    </source>
</evidence>
<gene>
    <name evidence="2" type="ORF">V5O48_016432</name>
</gene>